<dbReference type="SUPFAM" id="SSF88723">
    <property type="entry name" value="PIN domain-like"/>
    <property type="match status" value="1"/>
</dbReference>
<dbReference type="InterPro" id="IPR029060">
    <property type="entry name" value="PIN-like_dom_sf"/>
</dbReference>
<feature type="domain" description="PIN" evidence="1">
    <location>
        <begin position="4"/>
        <end position="121"/>
    </location>
</feature>
<dbReference type="PANTHER" id="PTHR36173">
    <property type="entry name" value="RIBONUCLEASE VAPC16-RELATED"/>
    <property type="match status" value="1"/>
</dbReference>
<name>A0ABS7H8L3_9HYPH</name>
<keyword evidence="3" id="KW-1185">Reference proteome</keyword>
<dbReference type="RefSeq" id="WP_220370796.1">
    <property type="nucleotide sequence ID" value="NZ_JAEUAO010000001.1"/>
</dbReference>
<dbReference type="CDD" id="cd09872">
    <property type="entry name" value="PIN_Sll0205-like"/>
    <property type="match status" value="1"/>
</dbReference>
<dbReference type="InterPro" id="IPR052919">
    <property type="entry name" value="TA_system_RNase"/>
</dbReference>
<evidence type="ECO:0000313" key="2">
    <source>
        <dbReference type="EMBL" id="MBW9062774.1"/>
    </source>
</evidence>
<dbReference type="Gene3D" id="3.40.50.1010">
    <property type="entry name" value="5'-nuclease"/>
    <property type="match status" value="1"/>
</dbReference>
<protein>
    <submittedName>
        <fullName evidence="2">Type II toxin-antitoxin system VapC family toxin</fullName>
    </submittedName>
</protein>
<organism evidence="2 3">
    <name type="scientific">Rhizobium herbae</name>
    <dbReference type="NCBI Taxonomy" id="508661"/>
    <lineage>
        <taxon>Bacteria</taxon>
        <taxon>Pseudomonadati</taxon>
        <taxon>Pseudomonadota</taxon>
        <taxon>Alphaproteobacteria</taxon>
        <taxon>Hyphomicrobiales</taxon>
        <taxon>Rhizobiaceae</taxon>
        <taxon>Rhizobium/Agrobacterium group</taxon>
        <taxon>Rhizobium</taxon>
    </lineage>
</organism>
<comment type="caution">
    <text evidence="2">The sequence shown here is derived from an EMBL/GenBank/DDBJ whole genome shotgun (WGS) entry which is preliminary data.</text>
</comment>
<dbReference type="Pfam" id="PF01850">
    <property type="entry name" value="PIN"/>
    <property type="match status" value="1"/>
</dbReference>
<evidence type="ECO:0000259" key="1">
    <source>
        <dbReference type="Pfam" id="PF01850"/>
    </source>
</evidence>
<dbReference type="InterPro" id="IPR041705">
    <property type="entry name" value="PIN_Sll0205"/>
</dbReference>
<gene>
    <name evidence="2" type="ORF">JNB71_05535</name>
</gene>
<reference evidence="2 3" key="1">
    <citation type="journal article" date="2021" name="MBio">
        <title>Poor Competitiveness of Bradyrhizobium in Pigeon Pea Root Colonization in Indian Soils.</title>
        <authorList>
            <person name="Chalasani D."/>
            <person name="Basu A."/>
            <person name="Pullabhotla S.V.S.R.N."/>
            <person name="Jorrin B."/>
            <person name="Neal A.L."/>
            <person name="Poole P.S."/>
            <person name="Podile A.R."/>
            <person name="Tkacz A."/>
        </authorList>
    </citation>
    <scope>NUCLEOTIDE SEQUENCE [LARGE SCALE GENOMIC DNA]</scope>
    <source>
        <strain evidence="2 3">HU44</strain>
    </source>
</reference>
<accession>A0ABS7H8L3</accession>
<proteinExistence type="predicted"/>
<evidence type="ECO:0000313" key="3">
    <source>
        <dbReference type="Proteomes" id="UP000757604"/>
    </source>
</evidence>
<dbReference type="PANTHER" id="PTHR36173:SF2">
    <property type="entry name" value="RIBONUCLEASE VAPC16"/>
    <property type="match status" value="1"/>
</dbReference>
<dbReference type="EMBL" id="JAEUAO010000001">
    <property type="protein sequence ID" value="MBW9062774.1"/>
    <property type="molecule type" value="Genomic_DNA"/>
</dbReference>
<dbReference type="Proteomes" id="UP000757604">
    <property type="component" value="Unassembled WGS sequence"/>
</dbReference>
<dbReference type="InterPro" id="IPR002716">
    <property type="entry name" value="PIN_dom"/>
</dbReference>
<sequence>MRLLLDTHVAIWSLTDTRKLPAELLAMIANRDNEVFVSAASIWEIAIKFSLRRAGAPPFDGEDAVRHFKTVGYSFLDISVAHAAASGHLKTVHADPFDRLLIAQAVTEPLTLITRDSKVADYSPTFITW</sequence>